<evidence type="ECO:0000313" key="2">
    <source>
        <dbReference type="EMBL" id="OQE21968.1"/>
    </source>
</evidence>
<dbReference type="InterPro" id="IPR029058">
    <property type="entry name" value="AB_hydrolase_fold"/>
</dbReference>
<dbReference type="SUPFAM" id="SSF53474">
    <property type="entry name" value="alpha/beta-Hydrolases"/>
    <property type="match status" value="1"/>
</dbReference>
<dbReference type="InterPro" id="IPR050261">
    <property type="entry name" value="FrsA_esterase"/>
</dbReference>
<organism evidence="2 3">
    <name type="scientific">Penicillium steckii</name>
    <dbReference type="NCBI Taxonomy" id="303698"/>
    <lineage>
        <taxon>Eukaryota</taxon>
        <taxon>Fungi</taxon>
        <taxon>Dikarya</taxon>
        <taxon>Ascomycota</taxon>
        <taxon>Pezizomycotina</taxon>
        <taxon>Eurotiomycetes</taxon>
        <taxon>Eurotiomycetidae</taxon>
        <taxon>Eurotiales</taxon>
        <taxon>Aspergillaceae</taxon>
        <taxon>Penicillium</taxon>
    </lineage>
</organism>
<dbReference type="Proteomes" id="UP000191285">
    <property type="component" value="Unassembled WGS sequence"/>
</dbReference>
<dbReference type="GO" id="GO:0072330">
    <property type="term" value="P:monocarboxylic acid biosynthetic process"/>
    <property type="evidence" value="ECO:0007669"/>
    <property type="project" value="UniProtKB-ARBA"/>
</dbReference>
<evidence type="ECO:0008006" key="4">
    <source>
        <dbReference type="Google" id="ProtNLM"/>
    </source>
</evidence>
<gene>
    <name evidence="2" type="ORF">PENSTE_c011G01117</name>
</gene>
<comment type="caution">
    <text evidence="2">The sequence shown here is derived from an EMBL/GenBank/DDBJ whole genome shotgun (WGS) entry which is preliminary data.</text>
</comment>
<reference evidence="3" key="1">
    <citation type="journal article" date="2017" name="Nat. Microbiol.">
        <title>Global analysis of biosynthetic gene clusters reveals vast potential of secondary metabolite production in Penicillium species.</title>
        <authorList>
            <person name="Nielsen J.C."/>
            <person name="Grijseels S."/>
            <person name="Prigent S."/>
            <person name="Ji B."/>
            <person name="Dainat J."/>
            <person name="Nielsen K.F."/>
            <person name="Frisvad J.C."/>
            <person name="Workman M."/>
            <person name="Nielsen J."/>
        </authorList>
    </citation>
    <scope>NUCLEOTIDE SEQUENCE [LARGE SCALE GENOMIC DNA]</scope>
    <source>
        <strain evidence="3">IBT 24891</strain>
    </source>
</reference>
<sequence length="427" mass="47135">MTSFPFSPSFMFDFELTRILGSASSGGCEVGEFKSAVGKIKKHDAESWHAAWKEQGERAESIANEAAAAGFRIPARNAFLRASNYFRASAYMFTNSEPRMIPLSERSIANFERAAGLMDGEVMFVEIPYEEGITLTGWLCLPPKEAKVVGKTPLILYAGGADATKEELYFLYGHTGPQLGYAVLCLEGPGQGMLLKRLQIPLRPDFEVVAGYVLEYFSSLAESRPDLELDLDRIAVAGAATGGYFALRAATDARIKACVAVDPFFSMWELALTRAPQSFMKLWENGWVMDNVLDTFTDAHCRGNFQAAWEMSLGKSSMGVEKSSAMLRRFKDFSLENKKDGKILERVTCPVFLTGPGNGSEMYSSADDSTLKIKEMLKKVPAEKKQIWLPSDVADGGLTAKIGAWALLAQKTFLFLDKQFQVKREAL</sequence>
<dbReference type="GO" id="GO:0016787">
    <property type="term" value="F:hydrolase activity"/>
    <property type="evidence" value="ECO:0007669"/>
    <property type="project" value="UniProtKB-KW"/>
</dbReference>
<proteinExistence type="predicted"/>
<dbReference type="InterPro" id="IPR010520">
    <property type="entry name" value="FrsA-like"/>
</dbReference>
<accession>A0A1V6T6J6</accession>
<dbReference type="PANTHER" id="PTHR22946">
    <property type="entry name" value="DIENELACTONE HYDROLASE DOMAIN-CONTAINING PROTEIN-RELATED"/>
    <property type="match status" value="1"/>
</dbReference>
<name>A0A1V6T6J6_9EURO</name>
<keyword evidence="1" id="KW-0378">Hydrolase</keyword>
<dbReference type="OrthoDB" id="249703at2759"/>
<dbReference type="Gene3D" id="3.40.50.1820">
    <property type="entry name" value="alpha/beta hydrolase"/>
    <property type="match status" value="1"/>
</dbReference>
<evidence type="ECO:0000256" key="1">
    <source>
        <dbReference type="ARBA" id="ARBA00022801"/>
    </source>
</evidence>
<dbReference type="Pfam" id="PF06500">
    <property type="entry name" value="FrsA-like"/>
    <property type="match status" value="1"/>
</dbReference>
<dbReference type="GO" id="GO:0017000">
    <property type="term" value="P:antibiotic biosynthetic process"/>
    <property type="evidence" value="ECO:0007669"/>
    <property type="project" value="UniProtKB-ARBA"/>
</dbReference>
<keyword evidence="3" id="KW-1185">Reference proteome</keyword>
<evidence type="ECO:0000313" key="3">
    <source>
        <dbReference type="Proteomes" id="UP000191285"/>
    </source>
</evidence>
<dbReference type="Gene3D" id="1.20.1440.110">
    <property type="entry name" value="acylaminoacyl peptidase"/>
    <property type="match status" value="1"/>
</dbReference>
<protein>
    <recommendedName>
        <fullName evidence="4">AB hydrolase-1 domain-containing protein</fullName>
    </recommendedName>
</protein>
<dbReference type="PANTHER" id="PTHR22946:SF13">
    <property type="entry name" value="ALPHA_BETA HYDROLASE PSOB"/>
    <property type="match status" value="1"/>
</dbReference>
<dbReference type="AlphaFoldDB" id="A0A1V6T6J6"/>
<dbReference type="EMBL" id="MLKD01000011">
    <property type="protein sequence ID" value="OQE21968.1"/>
    <property type="molecule type" value="Genomic_DNA"/>
</dbReference>
<dbReference type="STRING" id="303698.A0A1V6T6J6"/>